<feature type="transmembrane region" description="Helical" evidence="1">
    <location>
        <begin position="44"/>
        <end position="64"/>
    </location>
</feature>
<name>A0A450TE90_9GAMM</name>
<dbReference type="EMBL" id="CAADFD010000102">
    <property type="protein sequence ID" value="VFJ65286.1"/>
    <property type="molecule type" value="Genomic_DNA"/>
</dbReference>
<dbReference type="AlphaFoldDB" id="A0A450TE90"/>
<proteinExistence type="predicted"/>
<keyword evidence="1" id="KW-1133">Transmembrane helix</keyword>
<evidence type="ECO:0000313" key="2">
    <source>
        <dbReference type="EMBL" id="VFJ65286.1"/>
    </source>
</evidence>
<gene>
    <name evidence="2" type="ORF">BECKFW1821B_GA0114236_110210</name>
</gene>
<sequence>MSKSEELKERIGYLKGFLTILLGIIVLMGGGLVGLYLKHETNEVFWFGIGGVAVILSICFRLMAKIENHLKELGDT</sequence>
<organism evidence="2">
    <name type="scientific">Candidatus Kentrum sp. FW</name>
    <dbReference type="NCBI Taxonomy" id="2126338"/>
    <lineage>
        <taxon>Bacteria</taxon>
        <taxon>Pseudomonadati</taxon>
        <taxon>Pseudomonadota</taxon>
        <taxon>Gammaproteobacteria</taxon>
        <taxon>Candidatus Kentrum</taxon>
    </lineage>
</organism>
<keyword evidence="1" id="KW-0812">Transmembrane</keyword>
<protein>
    <submittedName>
        <fullName evidence="2">Uncharacterized protein</fullName>
    </submittedName>
</protein>
<keyword evidence="1" id="KW-0472">Membrane</keyword>
<reference evidence="2" key="1">
    <citation type="submission" date="2019-02" db="EMBL/GenBank/DDBJ databases">
        <authorList>
            <person name="Gruber-Vodicka R. H."/>
            <person name="Seah K. B. B."/>
        </authorList>
    </citation>
    <scope>NUCLEOTIDE SEQUENCE</scope>
    <source>
        <strain evidence="2">BECK_BZ106</strain>
    </source>
</reference>
<accession>A0A450TE90</accession>
<evidence type="ECO:0000256" key="1">
    <source>
        <dbReference type="SAM" id="Phobius"/>
    </source>
</evidence>
<feature type="transmembrane region" description="Helical" evidence="1">
    <location>
        <begin position="12"/>
        <end position="38"/>
    </location>
</feature>